<dbReference type="InterPro" id="IPR023996">
    <property type="entry name" value="TonB-dep_OMP_SusC/RagA"/>
</dbReference>
<keyword evidence="13" id="KW-1185">Reference proteome</keyword>
<comment type="similarity">
    <text evidence="8 9">Belongs to the TonB-dependent receptor family.</text>
</comment>
<evidence type="ECO:0000256" key="6">
    <source>
        <dbReference type="ARBA" id="ARBA00023136"/>
    </source>
</evidence>
<keyword evidence="4 8" id="KW-0812">Transmembrane</keyword>
<keyword evidence="5 9" id="KW-0798">TonB box</keyword>
<dbReference type="NCBIfam" id="TIGR04056">
    <property type="entry name" value="OMP_RagA_SusC"/>
    <property type="match status" value="1"/>
</dbReference>
<keyword evidence="12" id="KW-0675">Receptor</keyword>
<keyword evidence="3 8" id="KW-1134">Transmembrane beta strand</keyword>
<dbReference type="Gene3D" id="2.60.40.1120">
    <property type="entry name" value="Carboxypeptidase-like, regulatory domain"/>
    <property type="match status" value="1"/>
</dbReference>
<dbReference type="Pfam" id="PF07715">
    <property type="entry name" value="Plug"/>
    <property type="match status" value="1"/>
</dbReference>
<dbReference type="InterPro" id="IPR012910">
    <property type="entry name" value="Plug_dom"/>
</dbReference>
<dbReference type="SUPFAM" id="SSF56935">
    <property type="entry name" value="Porins"/>
    <property type="match status" value="1"/>
</dbReference>
<evidence type="ECO:0000256" key="7">
    <source>
        <dbReference type="ARBA" id="ARBA00023237"/>
    </source>
</evidence>
<dbReference type="PROSITE" id="PS52016">
    <property type="entry name" value="TONB_DEPENDENT_REC_3"/>
    <property type="match status" value="1"/>
</dbReference>
<dbReference type="InterPro" id="IPR036942">
    <property type="entry name" value="Beta-barrel_TonB_sf"/>
</dbReference>
<dbReference type="Gene3D" id="2.40.170.20">
    <property type="entry name" value="TonB-dependent receptor, beta-barrel domain"/>
    <property type="match status" value="1"/>
</dbReference>
<feature type="domain" description="TonB-dependent receptor-like beta-barrel" evidence="10">
    <location>
        <begin position="492"/>
        <end position="1085"/>
    </location>
</feature>
<dbReference type="Proteomes" id="UP001337305">
    <property type="component" value="Unassembled WGS sequence"/>
</dbReference>
<feature type="domain" description="TonB-dependent receptor plug" evidence="11">
    <location>
        <begin position="204"/>
        <end position="335"/>
    </location>
</feature>
<dbReference type="InterPro" id="IPR000531">
    <property type="entry name" value="Beta-barrel_TonB"/>
</dbReference>
<evidence type="ECO:0000256" key="3">
    <source>
        <dbReference type="ARBA" id="ARBA00022452"/>
    </source>
</evidence>
<evidence type="ECO:0000259" key="11">
    <source>
        <dbReference type="Pfam" id="PF07715"/>
    </source>
</evidence>
<dbReference type="Pfam" id="PF13715">
    <property type="entry name" value="CarbopepD_reg_2"/>
    <property type="match status" value="1"/>
</dbReference>
<reference evidence="12 13" key="1">
    <citation type="submission" date="2022-09" db="EMBL/GenBank/DDBJ databases">
        <title>Genome sequencing of Flavivirga sp. MEBiC05379.</title>
        <authorList>
            <person name="Oh H.-M."/>
            <person name="Kwon K.K."/>
            <person name="Park M.J."/>
            <person name="Yang S.-H."/>
        </authorList>
    </citation>
    <scope>NUCLEOTIDE SEQUENCE [LARGE SCALE GENOMIC DNA]</scope>
    <source>
        <strain evidence="12 13">MEBiC05379</strain>
    </source>
</reference>
<comment type="caution">
    <text evidence="12">The sequence shown here is derived from an EMBL/GenBank/DDBJ whole genome shotgun (WGS) entry which is preliminary data.</text>
</comment>
<dbReference type="InterPro" id="IPR037066">
    <property type="entry name" value="Plug_dom_sf"/>
</dbReference>
<organism evidence="12 13">
    <name type="scientific">Flavivirga spongiicola</name>
    <dbReference type="NCBI Taxonomy" id="421621"/>
    <lineage>
        <taxon>Bacteria</taxon>
        <taxon>Pseudomonadati</taxon>
        <taxon>Bacteroidota</taxon>
        <taxon>Flavobacteriia</taxon>
        <taxon>Flavobacteriales</taxon>
        <taxon>Flavobacteriaceae</taxon>
        <taxon>Flavivirga</taxon>
    </lineage>
</organism>
<evidence type="ECO:0000256" key="9">
    <source>
        <dbReference type="RuleBase" id="RU003357"/>
    </source>
</evidence>
<dbReference type="SUPFAM" id="SSF49464">
    <property type="entry name" value="Carboxypeptidase regulatory domain-like"/>
    <property type="match status" value="1"/>
</dbReference>
<dbReference type="InterPro" id="IPR023997">
    <property type="entry name" value="TonB-dep_OMP_SusC/RagA_CS"/>
</dbReference>
<comment type="subcellular location">
    <subcellularLocation>
        <location evidence="1 8">Cell outer membrane</location>
        <topology evidence="1 8">Multi-pass membrane protein</topology>
    </subcellularLocation>
</comment>
<gene>
    <name evidence="12" type="ORF">N1F79_22350</name>
</gene>
<evidence type="ECO:0000259" key="10">
    <source>
        <dbReference type="Pfam" id="PF00593"/>
    </source>
</evidence>
<protein>
    <submittedName>
        <fullName evidence="12">TonB-dependent receptor</fullName>
    </submittedName>
</protein>
<sequence>MRTFILLFCTSVFSFSSGNLLSQNTKVVIDADMTVTIEEVFDIIDRQTNFSFIYRSNLFKGLPKVELKKGSFRINRLLLKSIDSKDFNFILTKDNAVIIKKKAPGDKKQEVKVSGRVTNEKGLPLPGVTVLIKGTVTGTATDFDGNYTLTVPFSENVLAFSFLGYETQEILVKDQTVIDVQLKPSITGLDEAIVIGYGKVKREALTGAVSSVDVKNITNQAPTVNLDNALQGQIAGVYISSATGQPGAAARVRIRGTTSLFGSNQPLYVIDGIPVVPNSNIPIGGTEGQNLGNQLAQEGISTPLGNINSADIESISVLKDASAAAIYGSRAANGVIIINTKQGVYSGKPKFDVNYSLSTQSLQTLDVLDANQYRQVWTTAVENGSSNDAFAQSVLDGSHFGNANTNWEDEVSPGNPLTTFFNINVYGGTQKTRYHTSIGINTQDGIYDGVGFDRYSYNLNLDTEINDNWKFGSKLNVSFANQKALDGGVTQLTYNYRPDLPVFNDEGEYSFSPTYSFENPVARSKASNNNKTLLLLGSFFTELRLAKGLHIKTLFALNYNNGNQQSFYPKFTFRGGWNRARGDGDGFAQESRSRFTNTLWQNTLTYNTLINDFHNVDVVLGASFEKTKNSFTKAFGTGFFNDVLTNISSATVSDSGSSFESGSGIESYFGRINYDYDDKYFITLSARVDGSSKFAKENTHAFFPAAAAAWRISKESFLENAEFIDELKLRVSLGKTGQQDFGDYAWRTLFETSNYGGDPSVILSQLGNDQLKWETTDQFDLGLDFSLFKGRLSGGIGYYVKDTKDALFTAIIPGSTGSNRIIANVGNTENKGIEFELKGDIIRKDDFSWNLGFNISKNKNKLTKISDDFLGDDGFLTGFGGGGRLREGSPIGLIYGYLSEGIFSTQEEIDALNTASPTGTYQNTQTAPGDLKFKDLTGPDGVPDGRITSLDQDVIGDTQPDFFGGITNTISYKGFTLSTFFSYSVGNDIQAFNLARDTNFFSTFFGENKTTDVLNAWTPDNTSTNIPRSVYRDPNNNGRISSHYVYKGSYLRLKTLNLNYTFPKEVIQKLKFIDNLSLYFTAQNLFTITNYPGADPEASNLYNNDISAGRDNNRFPIAKVFTTGIKIGF</sequence>
<dbReference type="Gene3D" id="2.170.130.10">
    <property type="entry name" value="TonB-dependent receptor, plug domain"/>
    <property type="match status" value="1"/>
</dbReference>
<dbReference type="InterPro" id="IPR039426">
    <property type="entry name" value="TonB-dep_rcpt-like"/>
</dbReference>
<proteinExistence type="inferred from homology"/>
<dbReference type="RefSeq" id="WP_303308158.1">
    <property type="nucleotide sequence ID" value="NZ_JAODOP010000004.1"/>
</dbReference>
<evidence type="ECO:0000313" key="12">
    <source>
        <dbReference type="EMBL" id="MEF3835882.1"/>
    </source>
</evidence>
<keyword evidence="6 8" id="KW-0472">Membrane</keyword>
<evidence type="ECO:0000256" key="2">
    <source>
        <dbReference type="ARBA" id="ARBA00022448"/>
    </source>
</evidence>
<dbReference type="Pfam" id="PF00593">
    <property type="entry name" value="TonB_dep_Rec_b-barrel"/>
    <property type="match status" value="1"/>
</dbReference>
<evidence type="ECO:0000256" key="8">
    <source>
        <dbReference type="PROSITE-ProRule" id="PRU01360"/>
    </source>
</evidence>
<dbReference type="InterPro" id="IPR008969">
    <property type="entry name" value="CarboxyPept-like_regulatory"/>
</dbReference>
<name>A0ABU7XYQ9_9FLAO</name>
<evidence type="ECO:0000256" key="5">
    <source>
        <dbReference type="ARBA" id="ARBA00023077"/>
    </source>
</evidence>
<keyword evidence="7 8" id="KW-0998">Cell outer membrane</keyword>
<dbReference type="NCBIfam" id="TIGR04057">
    <property type="entry name" value="SusC_RagA_signa"/>
    <property type="match status" value="1"/>
</dbReference>
<keyword evidence="2 8" id="KW-0813">Transport</keyword>
<accession>A0ABU7XYQ9</accession>
<dbReference type="EMBL" id="JAODOP010000004">
    <property type="protein sequence ID" value="MEF3835882.1"/>
    <property type="molecule type" value="Genomic_DNA"/>
</dbReference>
<evidence type="ECO:0000313" key="13">
    <source>
        <dbReference type="Proteomes" id="UP001337305"/>
    </source>
</evidence>
<evidence type="ECO:0000256" key="4">
    <source>
        <dbReference type="ARBA" id="ARBA00022692"/>
    </source>
</evidence>
<evidence type="ECO:0000256" key="1">
    <source>
        <dbReference type="ARBA" id="ARBA00004571"/>
    </source>
</evidence>